<dbReference type="InterPro" id="IPR011009">
    <property type="entry name" value="Kinase-like_dom_sf"/>
</dbReference>
<dbReference type="InterPro" id="IPR011518">
    <property type="entry name" value="Transposase_36"/>
</dbReference>
<name>A0A5R9E5V1_9ACTN</name>
<keyword evidence="4" id="KW-1185">Reference proteome</keyword>
<feature type="region of interest" description="Disordered" evidence="1">
    <location>
        <begin position="457"/>
        <end position="481"/>
    </location>
</feature>
<dbReference type="EMBL" id="VAWE01000001">
    <property type="protein sequence ID" value="TLQ45246.1"/>
    <property type="molecule type" value="Genomic_DNA"/>
</dbReference>
<dbReference type="GO" id="GO:0005524">
    <property type="term" value="F:ATP binding"/>
    <property type="evidence" value="ECO:0007669"/>
    <property type="project" value="InterPro"/>
</dbReference>
<evidence type="ECO:0000256" key="1">
    <source>
        <dbReference type="SAM" id="MobiDB-lite"/>
    </source>
</evidence>
<evidence type="ECO:0000313" key="3">
    <source>
        <dbReference type="EMBL" id="TLQ45246.1"/>
    </source>
</evidence>
<feature type="domain" description="Protein kinase" evidence="2">
    <location>
        <begin position="478"/>
        <end position="771"/>
    </location>
</feature>
<evidence type="ECO:0000313" key="4">
    <source>
        <dbReference type="Proteomes" id="UP000305921"/>
    </source>
</evidence>
<dbReference type="SUPFAM" id="SSF56112">
    <property type="entry name" value="Protein kinase-like (PK-like)"/>
    <property type="match status" value="1"/>
</dbReference>
<dbReference type="Gene3D" id="1.10.510.10">
    <property type="entry name" value="Transferase(Phosphotransferase) domain 1"/>
    <property type="match status" value="1"/>
</dbReference>
<sequence length="771" mass="84715">MAIKDAVLAQLAVRFEVLLPHLNERQRRLALATEARLLGHGGVRAVARIAGASESTVRKGVFELEAGGELLAEGRIRRPGGGRKSATELDPGLLRALLSLVEPDERGDPTSPLRWTTKSLRRLAAELTRRGHRVSPVTVGRLLRENGFSLQANAKTLEGDQHPDRDAQFHYINDQVKVFQAAGEPVISVDAKKKEMLGQLPNTGREWRPKGEPVRVEDHSFFTGPKGETAIPYGVYDLAADAGWVSVGVDHNTSAFAVATIRRWWQARGQLDYPAAARLLITADAGGSNSYRYRAWKAELAALAADTGLAITVCHFPPGTSKWNKIEHRLFSHITMNWRGRPLTSHEVIVNAIASTTTRSGLRVQAELDTRSYPLGVAISKARMKALPLEPHKARGSWNYTLRPAPLTTTEPSPPGSGPTSAVPGRRKVLDLLDDPRLTGMSATELDDVTARLAPAQEAERERRCFQQRGGPRRKAAADHGKPLFTGRDRILLTLLYLRQVCPQRVLAEMLEVTDRVISPVITETRRLLDGHKVKVEPTTLLFTEPDQLIGFLDTGALPAREGAILHRLGFDDIAYGEWERGTWNFQPWHEGPDLYRLWEPCRKQDLSIAPDTGVALECVEALADLHAKGWAHGDVQPAHFIIGPERTHLIDLALARGGPVPEGYDFPFRGCLVHYEAPEIARSVLATGEAEPAQEADIYALGASLLISATGWRAVEYPDDAPRPVQREAVANGKRRPVKAPGEAGELIDAMLSYAPEDRPTIYEVGKALS</sequence>
<dbReference type="InterPro" id="IPR000719">
    <property type="entry name" value="Prot_kinase_dom"/>
</dbReference>
<dbReference type="NCBIfam" id="NF033519">
    <property type="entry name" value="transpos_ISAzo13"/>
    <property type="match status" value="1"/>
</dbReference>
<comment type="caution">
    <text evidence="3">The sequence shown here is derived from an EMBL/GenBank/DDBJ whole genome shotgun (WGS) entry which is preliminary data.</text>
</comment>
<dbReference type="GO" id="GO:0004672">
    <property type="term" value="F:protein kinase activity"/>
    <property type="evidence" value="ECO:0007669"/>
    <property type="project" value="InterPro"/>
</dbReference>
<feature type="region of interest" description="Disordered" evidence="1">
    <location>
        <begin position="403"/>
        <end position="425"/>
    </location>
</feature>
<proteinExistence type="predicted"/>
<dbReference type="OrthoDB" id="8782691at2"/>
<dbReference type="Proteomes" id="UP000305921">
    <property type="component" value="Unassembled WGS sequence"/>
</dbReference>
<evidence type="ECO:0000259" key="2">
    <source>
        <dbReference type="PROSITE" id="PS50011"/>
    </source>
</evidence>
<protein>
    <submittedName>
        <fullName evidence="3">ISAzo13 family transposase</fullName>
    </submittedName>
</protein>
<dbReference type="AlphaFoldDB" id="A0A5R9E5V1"/>
<reference evidence="3 4" key="1">
    <citation type="submission" date="2019-05" db="EMBL/GenBank/DDBJ databases">
        <title>Streptomyces marianii sp. nov., a novel marine actinomycete from southern coast of India.</title>
        <authorList>
            <person name="Iniyan A.M."/>
            <person name="Wink J."/>
            <person name="Ramprasad E."/>
            <person name="Ramana C.V."/>
            <person name="Bunk B."/>
            <person name="Sproer C."/>
            <person name="Joseph F.-J.R.S."/>
            <person name="Vincent S.G.P."/>
        </authorList>
    </citation>
    <scope>NUCLEOTIDE SEQUENCE [LARGE SCALE GENOMIC DNA]</scope>
    <source>
        <strain evidence="3 4">ICN19</strain>
    </source>
</reference>
<gene>
    <name evidence="3" type="ORF">FEF34_21380</name>
</gene>
<dbReference type="SMART" id="SM00220">
    <property type="entry name" value="S_TKc"/>
    <property type="match status" value="1"/>
</dbReference>
<organism evidence="3 4">
    <name type="scientific">Streptomyces marianii</name>
    <dbReference type="NCBI Taxonomy" id="1817406"/>
    <lineage>
        <taxon>Bacteria</taxon>
        <taxon>Bacillati</taxon>
        <taxon>Actinomycetota</taxon>
        <taxon>Actinomycetes</taxon>
        <taxon>Kitasatosporales</taxon>
        <taxon>Streptomycetaceae</taxon>
        <taxon>Streptomyces</taxon>
    </lineage>
</organism>
<accession>A0A5R9E5V1</accession>
<dbReference type="Pfam" id="PF07592">
    <property type="entry name" value="DDE_Tnp_ISAZ013"/>
    <property type="match status" value="1"/>
</dbReference>
<dbReference type="PROSITE" id="PS50011">
    <property type="entry name" value="PROTEIN_KINASE_DOM"/>
    <property type="match status" value="1"/>
</dbReference>